<gene>
    <name evidence="2" type="ORF">BDP81DRAFT_454278</name>
</gene>
<name>A0AAI9ZFZ6_9PEZI</name>
<reference evidence="2" key="1">
    <citation type="submission" date="2021-06" db="EMBL/GenBank/DDBJ databases">
        <title>Comparative genomics, transcriptomics and evolutionary studies reveal genomic signatures of adaptation to plant cell wall in hemibiotrophic fungi.</title>
        <authorList>
            <consortium name="DOE Joint Genome Institute"/>
            <person name="Baroncelli R."/>
            <person name="Diaz J.F."/>
            <person name="Benocci T."/>
            <person name="Peng M."/>
            <person name="Battaglia E."/>
            <person name="Haridas S."/>
            <person name="Andreopoulos W."/>
            <person name="Labutti K."/>
            <person name="Pangilinan J."/>
            <person name="Floch G.L."/>
            <person name="Makela M.R."/>
            <person name="Henrissat B."/>
            <person name="Grigoriev I.V."/>
            <person name="Crouch J.A."/>
            <person name="De Vries R.P."/>
            <person name="Sukno S.A."/>
            <person name="Thon M.R."/>
        </authorList>
    </citation>
    <scope>NUCLEOTIDE SEQUENCE</scope>
    <source>
        <strain evidence="2">CBS 102054</strain>
    </source>
</reference>
<sequence length="246" mass="29062">MITIFSRITDEAGIFLAKRVRGNIRHNVVTSVFLRTLEYHVRILFLTSNRVGVIDPAFKPRIQNSRCLSHRYNDLDLLVTFRIHQTFIKRAKEERKDTGTQNFKIKEKQKLNFAEKHYNRLGLENRHKWNGWKVFVSHFGQISAGIFRYLNSIRLLSMRYRQIRNAFRTAIALVEYRYVSKEADDPKSRFGKKQFEKVVKGFKEFNSYLININGAMEADEARRGQTRWSASRSSKDRFLAHAIQIN</sequence>
<dbReference type="PANTHER" id="PTHR46411:SF2">
    <property type="entry name" value="AAA+ ATPASE DOMAIN-CONTAINING PROTEIN"/>
    <property type="match status" value="1"/>
</dbReference>
<dbReference type="PANTHER" id="PTHR46411">
    <property type="entry name" value="FAMILY ATPASE, PUTATIVE-RELATED"/>
    <property type="match status" value="1"/>
</dbReference>
<evidence type="ECO:0000259" key="1">
    <source>
        <dbReference type="Pfam" id="PF23232"/>
    </source>
</evidence>
<dbReference type="EMBL" id="JAHMHQ010000027">
    <property type="protein sequence ID" value="KAK1623840.1"/>
    <property type="molecule type" value="Genomic_DNA"/>
</dbReference>
<evidence type="ECO:0000313" key="2">
    <source>
        <dbReference type="EMBL" id="KAK1623840.1"/>
    </source>
</evidence>
<dbReference type="Pfam" id="PF23232">
    <property type="entry name" value="AAA_lid_13"/>
    <property type="match status" value="1"/>
</dbReference>
<accession>A0AAI9ZFZ6</accession>
<protein>
    <recommendedName>
        <fullName evidence="1">AAA+ ATPase lid domain-containing protein</fullName>
    </recommendedName>
</protein>
<organism evidence="2 3">
    <name type="scientific">Colletotrichum phormii</name>
    <dbReference type="NCBI Taxonomy" id="359342"/>
    <lineage>
        <taxon>Eukaryota</taxon>
        <taxon>Fungi</taxon>
        <taxon>Dikarya</taxon>
        <taxon>Ascomycota</taxon>
        <taxon>Pezizomycotina</taxon>
        <taxon>Sordariomycetes</taxon>
        <taxon>Hypocreomycetidae</taxon>
        <taxon>Glomerellales</taxon>
        <taxon>Glomerellaceae</taxon>
        <taxon>Colletotrichum</taxon>
        <taxon>Colletotrichum acutatum species complex</taxon>
    </lineage>
</organism>
<dbReference type="GeneID" id="85477785"/>
<dbReference type="InterPro" id="IPR056599">
    <property type="entry name" value="AAA_lid_fung"/>
</dbReference>
<comment type="caution">
    <text evidence="2">The sequence shown here is derived from an EMBL/GenBank/DDBJ whole genome shotgun (WGS) entry which is preliminary data.</text>
</comment>
<feature type="domain" description="AAA+ ATPase lid" evidence="1">
    <location>
        <begin position="153"/>
        <end position="214"/>
    </location>
</feature>
<dbReference type="RefSeq" id="XP_060439835.1">
    <property type="nucleotide sequence ID" value="XM_060592923.1"/>
</dbReference>
<proteinExistence type="predicted"/>
<dbReference type="AlphaFoldDB" id="A0AAI9ZFZ6"/>
<dbReference type="Proteomes" id="UP001243989">
    <property type="component" value="Unassembled WGS sequence"/>
</dbReference>
<evidence type="ECO:0000313" key="3">
    <source>
        <dbReference type="Proteomes" id="UP001243989"/>
    </source>
</evidence>
<keyword evidence="3" id="KW-1185">Reference proteome</keyword>